<organism evidence="1 2">
    <name type="scientific">Catenovulum agarivorans DS-2</name>
    <dbReference type="NCBI Taxonomy" id="1328313"/>
    <lineage>
        <taxon>Bacteria</taxon>
        <taxon>Pseudomonadati</taxon>
        <taxon>Pseudomonadota</taxon>
        <taxon>Gammaproteobacteria</taxon>
        <taxon>Alteromonadales</taxon>
        <taxon>Alteromonadaceae</taxon>
        <taxon>Catenovulum</taxon>
    </lineage>
</organism>
<dbReference type="Proteomes" id="UP000019276">
    <property type="component" value="Unassembled WGS sequence"/>
</dbReference>
<dbReference type="AlphaFoldDB" id="W7Q5R6"/>
<keyword evidence="2" id="KW-1185">Reference proteome</keyword>
<name>W7Q5R6_9ALTE</name>
<evidence type="ECO:0000313" key="2">
    <source>
        <dbReference type="Proteomes" id="UP000019276"/>
    </source>
</evidence>
<accession>W7Q5R6</accession>
<comment type="caution">
    <text evidence="1">The sequence shown here is derived from an EMBL/GenBank/DDBJ whole genome shotgun (WGS) entry which is preliminary data.</text>
</comment>
<dbReference type="STRING" id="1328313.DS2_18998"/>
<evidence type="ECO:0000313" key="1">
    <source>
        <dbReference type="EMBL" id="EWH08119.1"/>
    </source>
</evidence>
<dbReference type="OrthoDB" id="1521841at2"/>
<dbReference type="EMBL" id="ARZY01000068">
    <property type="protein sequence ID" value="EWH08119.1"/>
    <property type="molecule type" value="Genomic_DNA"/>
</dbReference>
<gene>
    <name evidence="1" type="ORF">DS2_18998</name>
</gene>
<dbReference type="RefSeq" id="WP_035016665.1">
    <property type="nucleotide sequence ID" value="NZ_ARZY01000068.1"/>
</dbReference>
<reference evidence="1 2" key="1">
    <citation type="journal article" date="2014" name="Genome Announc.">
        <title>Draft Genome Sequence of the Agar-Degrading Bacterium Catenovulum sp. Strain DS-2, Isolated from Intestines of Haliotis diversicolor.</title>
        <authorList>
            <person name="Shan D."/>
            <person name="Li X."/>
            <person name="Gu Z."/>
            <person name="Wei G."/>
            <person name="Gao Z."/>
            <person name="Shao Z."/>
        </authorList>
    </citation>
    <scope>NUCLEOTIDE SEQUENCE [LARGE SCALE GENOMIC DNA]</scope>
    <source>
        <strain evidence="1 2">DS-2</strain>
    </source>
</reference>
<sequence length="278" mass="30299">MKLNLQQLTACVLALTTLIGCQEGSSDSSGSGTGQSGSLAAMTIFQGELVFIDRNTIYSFQLSNKFAPELHIAERTNNNVETVSNYNDEYLMIGTNTGVLIYAKAIAVQDRERFALVSRISHLRAYDPVIAIGDTAYYTTRNGDTDFNSERTDVVGVIDIGNIESPVIESLYLDLYEPKGLGLHNNTLYVCDKKEGLVKFNVEEIANEANDLVDIDGTPVTDEQTVKGLVRQPLDNSYACNDLIVNGDTLILTSALGIQQLRIENEGLASLSEISKDG</sequence>
<dbReference type="PROSITE" id="PS51257">
    <property type="entry name" value="PROKAR_LIPOPROTEIN"/>
    <property type="match status" value="1"/>
</dbReference>
<protein>
    <submittedName>
        <fullName evidence="1">Lvivd repeat-containing protein</fullName>
    </submittedName>
</protein>
<proteinExistence type="predicted"/>
<dbReference type="eggNOG" id="COG5276">
    <property type="taxonomic scope" value="Bacteria"/>
</dbReference>